<dbReference type="InterPro" id="IPR029472">
    <property type="entry name" value="Copia-like_N"/>
</dbReference>
<dbReference type="OMA" id="NHKVKSW"/>
<feature type="domain" description="Retrotransposon Copia-like N-terminal" evidence="2">
    <location>
        <begin position="38"/>
        <end position="75"/>
    </location>
</feature>
<protein>
    <submittedName>
        <fullName evidence="3">Putative transcription factor interactor and regulator CCHC(Zn) family</fullName>
    </submittedName>
</protein>
<evidence type="ECO:0000256" key="1">
    <source>
        <dbReference type="SAM" id="MobiDB-lite"/>
    </source>
</evidence>
<feature type="region of interest" description="Disordered" evidence="1">
    <location>
        <begin position="259"/>
        <end position="286"/>
    </location>
</feature>
<organism evidence="3 4">
    <name type="scientific">Rosa chinensis</name>
    <name type="common">China rose</name>
    <dbReference type="NCBI Taxonomy" id="74649"/>
    <lineage>
        <taxon>Eukaryota</taxon>
        <taxon>Viridiplantae</taxon>
        <taxon>Streptophyta</taxon>
        <taxon>Embryophyta</taxon>
        <taxon>Tracheophyta</taxon>
        <taxon>Spermatophyta</taxon>
        <taxon>Magnoliopsida</taxon>
        <taxon>eudicotyledons</taxon>
        <taxon>Gunneridae</taxon>
        <taxon>Pentapetalae</taxon>
        <taxon>rosids</taxon>
        <taxon>fabids</taxon>
        <taxon>Rosales</taxon>
        <taxon>Rosaceae</taxon>
        <taxon>Rosoideae</taxon>
        <taxon>Rosoideae incertae sedis</taxon>
        <taxon>Rosa</taxon>
    </lineage>
</organism>
<sequence length="371" mass="41772">MVDDGNPQQIFPPPSSSASSTPPIVHVQYHSDNSPFPTGVILDETNYSLWSQVMEMRIGARNKASYLTGTAIKPAPGESNYDTWVTDNHKVKSWLIDSMIPSLMQRFIRLGTAQEIWKAVSKTFYDGSDETRIFELNRKSFTTLQNCRPLSTYYNELIAIFQEIDHRSTTQEDTVEGVIQLSTSMQRLRVHIFLSGLDSDFDQVRGEILRKEPKLDLESSYAYVRMVEQQKKTMGNSSVNTESTVMAVNRLNLEGSAAITNRPRQGPPPGFPQTKPGASQQSFQPRNSSFIRPGGLVCHHCGEAGHSKWKCYEIVGYPEWWDFTKKPRKNIKGKAAVATTETSKKTDTCSLPQANVTQTGHPNPEDSWLWC</sequence>
<gene>
    <name evidence="3" type="ORF">RchiOBHm_Chr3g0450981</name>
</gene>
<accession>A0A2P6R5Z4</accession>
<dbReference type="Pfam" id="PF14244">
    <property type="entry name" value="Retrotran_gag_3"/>
    <property type="match status" value="1"/>
</dbReference>
<keyword evidence="4" id="KW-1185">Reference proteome</keyword>
<dbReference type="EMBL" id="PDCK01000041">
    <property type="protein sequence ID" value="PRQ41829.1"/>
    <property type="molecule type" value="Genomic_DNA"/>
</dbReference>
<dbReference type="SUPFAM" id="SSF57756">
    <property type="entry name" value="Retrovirus zinc finger-like domains"/>
    <property type="match status" value="1"/>
</dbReference>
<dbReference type="AlphaFoldDB" id="A0A2P6R5Z4"/>
<reference evidence="3 4" key="1">
    <citation type="journal article" date="2018" name="Nat. Genet.">
        <title>The Rosa genome provides new insights in the design of modern roses.</title>
        <authorList>
            <person name="Bendahmane M."/>
        </authorList>
    </citation>
    <scope>NUCLEOTIDE SEQUENCE [LARGE SCALE GENOMIC DNA]</scope>
    <source>
        <strain evidence="4">cv. Old Blush</strain>
    </source>
</reference>
<dbReference type="GO" id="GO:0003676">
    <property type="term" value="F:nucleic acid binding"/>
    <property type="evidence" value="ECO:0007669"/>
    <property type="project" value="InterPro"/>
</dbReference>
<name>A0A2P6R5Z4_ROSCH</name>
<evidence type="ECO:0000313" key="4">
    <source>
        <dbReference type="Proteomes" id="UP000238479"/>
    </source>
</evidence>
<feature type="compositionally biased region" description="Polar residues" evidence="1">
    <location>
        <begin position="276"/>
        <end position="286"/>
    </location>
</feature>
<dbReference type="Proteomes" id="UP000238479">
    <property type="component" value="Chromosome 3"/>
</dbReference>
<dbReference type="PANTHER" id="PTHR37610">
    <property type="entry name" value="CCHC-TYPE DOMAIN-CONTAINING PROTEIN"/>
    <property type="match status" value="1"/>
</dbReference>
<feature type="region of interest" description="Disordered" evidence="1">
    <location>
        <begin position="1"/>
        <end position="27"/>
    </location>
</feature>
<dbReference type="PANTHER" id="PTHR37610:SF45">
    <property type="entry name" value="RETROTRANSPOSON GAG DOMAIN-CONTAINING PROTEIN"/>
    <property type="match status" value="1"/>
</dbReference>
<comment type="caution">
    <text evidence="3">The sequence shown here is derived from an EMBL/GenBank/DDBJ whole genome shotgun (WGS) entry which is preliminary data.</text>
</comment>
<dbReference type="OrthoDB" id="1190472at2759"/>
<dbReference type="GO" id="GO:0008270">
    <property type="term" value="F:zinc ion binding"/>
    <property type="evidence" value="ECO:0007669"/>
    <property type="project" value="InterPro"/>
</dbReference>
<dbReference type="Gramene" id="PRQ41829">
    <property type="protein sequence ID" value="PRQ41829"/>
    <property type="gene ID" value="RchiOBHm_Chr3g0450981"/>
</dbReference>
<proteinExistence type="predicted"/>
<evidence type="ECO:0000313" key="3">
    <source>
        <dbReference type="EMBL" id="PRQ41829.1"/>
    </source>
</evidence>
<evidence type="ECO:0000259" key="2">
    <source>
        <dbReference type="Pfam" id="PF14244"/>
    </source>
</evidence>
<dbReference type="InterPro" id="IPR036875">
    <property type="entry name" value="Znf_CCHC_sf"/>
</dbReference>